<evidence type="ECO:0000256" key="9">
    <source>
        <dbReference type="ARBA" id="ARBA00022827"/>
    </source>
</evidence>
<comment type="subcellular location">
    <subcellularLocation>
        <location evidence="2">Peroxisome membrane</location>
        <topology evidence="2">Multi-pass membrane protein</topology>
    </subcellularLocation>
</comment>
<dbReference type="InterPro" id="IPR009057">
    <property type="entry name" value="Homeodomain-like_sf"/>
</dbReference>
<dbReference type="Pfam" id="PF01565">
    <property type="entry name" value="FAD_binding_4"/>
    <property type="match status" value="1"/>
</dbReference>
<dbReference type="InterPro" id="IPR017871">
    <property type="entry name" value="ABC_transporter-like_CS"/>
</dbReference>
<dbReference type="EMBL" id="SFCI01000826">
    <property type="protein sequence ID" value="TFY77777.1"/>
    <property type="molecule type" value="Genomic_DNA"/>
</dbReference>
<dbReference type="InterPro" id="IPR036397">
    <property type="entry name" value="RNaseH_sf"/>
</dbReference>
<evidence type="ECO:0008006" key="20">
    <source>
        <dbReference type="Google" id="ProtNLM"/>
    </source>
</evidence>
<feature type="domain" description="FAD-binding PCMH-type" evidence="17">
    <location>
        <begin position="661"/>
        <end position="851"/>
    </location>
</feature>
<dbReference type="SUPFAM" id="SSF51726">
    <property type="entry name" value="UROD/MetE-like"/>
    <property type="match status" value="1"/>
</dbReference>
<keyword evidence="19" id="KW-1185">Reference proteome</keyword>
<accession>A0A4Y9ZUN5</accession>
<evidence type="ECO:0000256" key="12">
    <source>
        <dbReference type="ARBA" id="ARBA00022989"/>
    </source>
</evidence>
<dbReference type="FunFam" id="3.40.50.300:FF:000636">
    <property type="entry name" value="ATP-binding cassette sub-family D member 3"/>
    <property type="match status" value="1"/>
</dbReference>
<dbReference type="InterPro" id="IPR058913">
    <property type="entry name" value="Integrase_dom_put"/>
</dbReference>
<dbReference type="GO" id="GO:0008270">
    <property type="term" value="F:zinc ion binding"/>
    <property type="evidence" value="ECO:0007669"/>
    <property type="project" value="InterPro"/>
</dbReference>
<dbReference type="FunFam" id="3.30.465.10:FF:000001">
    <property type="entry name" value="D-2-hydroxyglutarate dehydrogenase, mitochondrial"/>
    <property type="match status" value="1"/>
</dbReference>
<dbReference type="Pfam" id="PF06472">
    <property type="entry name" value="ABC_membrane_2"/>
    <property type="match status" value="1"/>
</dbReference>
<dbReference type="InterPro" id="IPR003593">
    <property type="entry name" value="AAA+_ATPase"/>
</dbReference>
<dbReference type="GO" id="GO:0005324">
    <property type="term" value="F:long-chain fatty acid transmembrane transporter activity"/>
    <property type="evidence" value="ECO:0007669"/>
    <property type="project" value="TreeGrafter"/>
</dbReference>
<dbReference type="Gene3D" id="3.30.465.10">
    <property type="match status" value="1"/>
</dbReference>
<comment type="caution">
    <text evidence="18">The sequence shown here is derived from an EMBL/GenBank/DDBJ whole genome shotgun (WGS) entry which is preliminary data.</text>
</comment>
<organism evidence="18 19">
    <name type="scientific">Hericium alpestre</name>
    <dbReference type="NCBI Taxonomy" id="135208"/>
    <lineage>
        <taxon>Eukaryota</taxon>
        <taxon>Fungi</taxon>
        <taxon>Dikarya</taxon>
        <taxon>Basidiomycota</taxon>
        <taxon>Agaricomycotina</taxon>
        <taxon>Agaricomycetes</taxon>
        <taxon>Russulales</taxon>
        <taxon>Hericiaceae</taxon>
        <taxon>Hericium</taxon>
    </lineage>
</organism>
<dbReference type="Proteomes" id="UP000298061">
    <property type="component" value="Unassembled WGS sequence"/>
</dbReference>
<dbReference type="InterPro" id="IPR012337">
    <property type="entry name" value="RNaseH-like_sf"/>
</dbReference>
<dbReference type="Gene3D" id="3.40.50.300">
    <property type="entry name" value="P-loop containing nucleotide triphosphate hydrolases"/>
    <property type="match status" value="1"/>
</dbReference>
<reference evidence="18 19" key="1">
    <citation type="submission" date="2019-02" db="EMBL/GenBank/DDBJ databases">
        <title>Genome sequencing of the rare red list fungi Hericium alpestre (H. flagellum).</title>
        <authorList>
            <person name="Buettner E."/>
            <person name="Kellner H."/>
        </authorList>
    </citation>
    <scope>NUCLEOTIDE SEQUENCE [LARGE SCALE GENOMIC DNA]</scope>
    <source>
        <strain evidence="18 19">DSM 108284</strain>
    </source>
</reference>
<dbReference type="SMART" id="SM00382">
    <property type="entry name" value="AAA"/>
    <property type="match status" value="1"/>
</dbReference>
<evidence type="ECO:0000256" key="2">
    <source>
        <dbReference type="ARBA" id="ARBA00004585"/>
    </source>
</evidence>
<dbReference type="FunFam" id="3.30.70.2740:FF:000002">
    <property type="entry name" value="D-2-hydroxyglutarate dehydrogenase mitochondrial"/>
    <property type="match status" value="1"/>
</dbReference>
<dbReference type="PROSITE" id="PS51387">
    <property type="entry name" value="FAD_PCMH"/>
    <property type="match status" value="1"/>
</dbReference>
<dbReference type="GO" id="GO:0015910">
    <property type="term" value="P:long-chain fatty acid import into peroxisome"/>
    <property type="evidence" value="ECO:0007669"/>
    <property type="project" value="TreeGrafter"/>
</dbReference>
<evidence type="ECO:0000313" key="19">
    <source>
        <dbReference type="Proteomes" id="UP000298061"/>
    </source>
</evidence>
<dbReference type="PANTHER" id="PTHR11384">
    <property type="entry name" value="ATP-BINDING CASSETTE, SUB-FAMILY D MEMBER"/>
    <property type="match status" value="1"/>
</dbReference>
<dbReference type="InterPro" id="IPR016169">
    <property type="entry name" value="FAD-bd_PCMH_sub2"/>
</dbReference>
<keyword evidence="9" id="KW-0274">FAD</keyword>
<protein>
    <recommendedName>
        <fullName evidence="20">Integrase catalytic domain-containing protein</fullName>
    </recommendedName>
</protein>
<keyword evidence="8" id="KW-0547">Nucleotide-binding</keyword>
<dbReference type="InterPro" id="IPR027417">
    <property type="entry name" value="P-loop_NTPase"/>
</dbReference>
<dbReference type="PROSITE" id="PS50893">
    <property type="entry name" value="ABC_TRANSPORTER_2"/>
    <property type="match status" value="1"/>
</dbReference>
<proteinExistence type="inferred from homology"/>
<dbReference type="Pfam" id="PF08914">
    <property type="entry name" value="Myb_Rap1"/>
    <property type="match status" value="1"/>
</dbReference>
<dbReference type="InterPro" id="IPR004113">
    <property type="entry name" value="FAD-bd_oxidored_4_C"/>
</dbReference>
<keyword evidence="13" id="KW-0472">Membrane</keyword>
<feature type="domain" description="Integrase catalytic" evidence="16">
    <location>
        <begin position="1590"/>
        <end position="1755"/>
    </location>
</feature>
<dbReference type="PROSITE" id="PS00211">
    <property type="entry name" value="ABC_TRANSPORTER_1"/>
    <property type="match status" value="1"/>
</dbReference>
<dbReference type="STRING" id="135208.A0A4Y9ZUN5"/>
<dbReference type="GO" id="GO:0003723">
    <property type="term" value="F:RNA binding"/>
    <property type="evidence" value="ECO:0007669"/>
    <property type="project" value="UniProtKB-KW"/>
</dbReference>
<name>A0A4Y9ZUN5_9AGAM</name>
<evidence type="ECO:0000256" key="7">
    <source>
        <dbReference type="ARBA" id="ARBA00022692"/>
    </source>
</evidence>
<dbReference type="GO" id="GO:0004458">
    <property type="term" value="F:D-lactate dehydrogenase (cytochrome) activity"/>
    <property type="evidence" value="ECO:0007669"/>
    <property type="project" value="UniProtKB-EC"/>
</dbReference>
<dbReference type="FunFam" id="1.10.45.10:FF:000001">
    <property type="entry name" value="D-lactate dehydrogenase mitochondrial"/>
    <property type="match status" value="1"/>
</dbReference>
<keyword evidence="7" id="KW-0812">Transmembrane</keyword>
<dbReference type="SUPFAM" id="SSF52540">
    <property type="entry name" value="P-loop containing nucleoside triphosphate hydrolases"/>
    <property type="match status" value="1"/>
</dbReference>
<dbReference type="Pfam" id="PF24764">
    <property type="entry name" value="rva_4"/>
    <property type="match status" value="1"/>
</dbReference>
<keyword evidence="6" id="KW-0285">Flavoprotein</keyword>
<evidence type="ECO:0000256" key="4">
    <source>
        <dbReference type="ARBA" id="ARBA00008575"/>
    </source>
</evidence>
<evidence type="ECO:0000259" key="17">
    <source>
        <dbReference type="PROSITE" id="PS51387"/>
    </source>
</evidence>
<sequence>MLFPSRYKPDPVLVARFASTYAKHRPIIQRGIITGFIFYVLGTTYRGLSARPSAPLRSKKGKGKADGMDGDTGKPARVAVDAVFYERLSKILRIVIPSLRSKEAMLLFMHSSLLIFRTAISLYVAALDGKIVASLVRAQTLPFLFNILRWLLVAIPATWTNSWLSFVQNKLALAYRTRLTNEVLGQYLGDAEEGPNGKVYYKLSNLDDRIKNPDQMITHDIQRFSNHLAAIYSNLAKPVLDVILYNYQLAQNVGAEGLVLLTVLVQLSAALLRTLTPAFGTYTALSASLSGSLRHTHSRVAEFAEEIAFFGGEETEKMLVEREYAGLVMHENKVLQRRWWHGCVEEGIIKWMWGSFGLVICAIPVFFKIPGAHNFDLGSRTEGFVTNRRLLLSASDAFGRVMYSYKDLAELAGYTSRVSMLLDTMEDARKGKFEKALVSSASTEEHAKILKGRGEIIESEEIRFEGVPIITPNGDILVKCLSFYIKRGEHLLIVGPNGCGKSSLFRILGGLWPVYGGIVRKPPADQFILIPQRPYLPIGTLRDQVVYPHNKDEMAARGVTDDDLLTILALVQMDNVVEREGGWDAAREWRDALSGGDKQKIAWARLFYHKPKYAVLDEATSLVPVEVEGMMMDHATELGITLLTVSHRPSLWKYHAMILHFDGQGGYVFTKLDAEKRLALQEEKQTLEAKLLEVPKMKARLEELLTEDVKDAEVLGGVRDELVLSLGNMAKVRSFDPVSGALVADAGCILESLSEHIAPYDHIMPLDLGAKGSCQIGGNVATNAGGLRLLRYGTLHGSVLGLEVVLPDGTILDNLSTLRKDNTGYDLKQLFIGAEGTLGVITGVSIATPPAPQATNNVILALPTYANVLPVFQQAKRYLSEILSAFEYMDRTAYDLAVKHGQGKGLSENEIEGAECFVLLETSGGNKDHDEEVHYFTLAHIQVLTRYQKLTTLLEKLLDSDPPLIKTGVLSQSPSQFAAMWQLREGVTEAISKEGKAYKYDISVPQASFKEVVDTTKERLQKLGLLRDDAVKHVVGYGHVGDGNLHLNIVAAEYSPEIEAALEPFVYELVASYNGSISAEHGLGAMKAHAIHYSKSGVAVDIMKRIKELFDPRGIMNPGKPIFQDSNGMAIKFFIQKDLSTDVQAELCETIASLGGRVESKVPRQGFILVQPGTAEAERLRLCWTSHDRPDRHFVPYSYVEACKIAGMLLMQIFVEHGEPIKFHIDSSIANVNARAALSARIMHSGGDPTASAQNARVILADPNTDMFQHLVKNYQGVPDKYVESYLWVKKCVEKGAVSYTPLVYKNPGGRRPGEERTQFTEQDEEHLCNWIAAKIPYKETGGRTGNRLYQQLVEMQNEPDYAWVRRHTWQSWRERYKKNSVRLDGMISAIVEQKKPLLGEKGQYGYTRTIPILQALEAELRDERWVIDAAQLLADLIIELETAATNASNVQHGKITFYDPVSVIRTGRRGRPRKVIDDAFLQDAMSPTRRITQKRLSQTMHMHRNTLRTRLKECGLQSRFTPISDEDLYRLVTVFKLVRPDSGLRYMMGFLHHYSIKVQKERVRDALRRCDGLGQAIRNHAAIDRREYKVPRPNYLWHTDGHHKLIRYGIVIHGFVDGYDRMIVAMKPSTNNLASTVLSLFKQAMDEYGTPSRVRGDRGGENIEVSVWMIQHRGPNRASFMWGSSTRNTRIERIRLEDMHRFNPNNPDHLWLLHKLFLQDIDQDCANFRQDWNHHPISRKANDQSPADMRLLGQLEHGIYADDYEDVHPDILNRYYGVDSETEQLTGHTGAGHPPDEGGNGFSLQDHIAADQEGHIRHDPIDVPDHDSPFASTEIEDIFLTAMANVRIQGIVPDGYGVAQAEWDEGGYPEAELLKMWSCREAYPVVPARLTTSIHTILALPPLLWGMLLHFPPAPFCANREAAADVKKSNWTTVKSKGVDFVPSGEFSLYDHVLDHSAAFNVIPKRYVGLGLSPLDVYFAMGRGRQADGVDVLASEMKKWFDSNYHYVVPEFSEETDVKLDFNKAVEEYKEAKALGIETRPVVLGPVSFLVLGKPTKDAKLGFQPVSLLPKILPVYKQLLADLKAAGAKWVQADEPILVLDKAATLEKEFTLAYSELAPVAPKILLTTYFGRLDTNLKYVAKLPISGLHIDLDRAPGQLDDVIAAFKSTNIVLSLGLVSGRHLEDRYPG</sequence>
<dbReference type="Gene3D" id="3.30.70.2740">
    <property type="match status" value="1"/>
</dbReference>
<dbReference type="Gene3D" id="3.20.20.210">
    <property type="match status" value="1"/>
</dbReference>
<dbReference type="Gene3D" id="1.10.45.10">
    <property type="entry name" value="Vanillyl-alcohol Oxidase, Chain A, domain 4"/>
    <property type="match status" value="1"/>
</dbReference>
<evidence type="ECO:0000256" key="10">
    <source>
        <dbReference type="ARBA" id="ARBA00022840"/>
    </source>
</evidence>
<dbReference type="GO" id="GO:0015074">
    <property type="term" value="P:DNA integration"/>
    <property type="evidence" value="ECO:0007669"/>
    <property type="project" value="InterPro"/>
</dbReference>
<dbReference type="InterPro" id="IPR001584">
    <property type="entry name" value="Integrase_cat-core"/>
</dbReference>
<evidence type="ECO:0000256" key="1">
    <source>
        <dbReference type="ARBA" id="ARBA00001974"/>
    </source>
</evidence>
<evidence type="ECO:0000256" key="5">
    <source>
        <dbReference type="ARBA" id="ARBA00022448"/>
    </source>
</evidence>
<dbReference type="InterPro" id="IPR016171">
    <property type="entry name" value="Vanillyl_alc_oxidase_C-sub2"/>
</dbReference>
<dbReference type="InterPro" id="IPR015010">
    <property type="entry name" value="TERF2IP_Myb"/>
</dbReference>
<dbReference type="Gene3D" id="3.30.420.10">
    <property type="entry name" value="Ribonuclease H-like superfamily/Ribonuclease H"/>
    <property type="match status" value="1"/>
</dbReference>
<dbReference type="InterPro" id="IPR038071">
    <property type="entry name" value="UROD/MetE-like_sf"/>
</dbReference>
<comment type="similarity">
    <text evidence="4">Belongs to the ABC transporter superfamily. ABCD family. Peroxisomal fatty acyl CoA transporter (TC 3.A.1.203) subfamily.</text>
</comment>
<dbReference type="InterPro" id="IPR013215">
    <property type="entry name" value="Cbl-indep_Met_Synth_N"/>
</dbReference>
<evidence type="ECO:0000256" key="11">
    <source>
        <dbReference type="ARBA" id="ARBA00022884"/>
    </source>
</evidence>
<keyword evidence="12" id="KW-1133">Transmembrane helix</keyword>
<keyword evidence="10" id="KW-0067">ATP-binding</keyword>
<dbReference type="GO" id="GO:0006635">
    <property type="term" value="P:fatty acid beta-oxidation"/>
    <property type="evidence" value="ECO:0007669"/>
    <property type="project" value="TreeGrafter"/>
</dbReference>
<dbReference type="GO" id="GO:0007031">
    <property type="term" value="P:peroxisome organization"/>
    <property type="evidence" value="ECO:0007669"/>
    <property type="project" value="TreeGrafter"/>
</dbReference>
<dbReference type="Gene3D" id="3.30.70.2190">
    <property type="match status" value="1"/>
</dbReference>
<dbReference type="SUPFAM" id="SSF56176">
    <property type="entry name" value="FAD-binding/transporter-associated domain-like"/>
    <property type="match status" value="1"/>
</dbReference>
<dbReference type="GO" id="GO:0005634">
    <property type="term" value="C:nucleus"/>
    <property type="evidence" value="ECO:0007669"/>
    <property type="project" value="UniProtKB-ARBA"/>
</dbReference>
<dbReference type="InterPro" id="IPR003439">
    <property type="entry name" value="ABC_transporter-like_ATP-bd"/>
</dbReference>
<dbReference type="GO" id="GO:0071949">
    <property type="term" value="F:FAD binding"/>
    <property type="evidence" value="ECO:0007669"/>
    <property type="project" value="InterPro"/>
</dbReference>
<dbReference type="InterPro" id="IPR016164">
    <property type="entry name" value="FAD-linked_Oxase-like_C"/>
</dbReference>
<dbReference type="InterPro" id="IPR036318">
    <property type="entry name" value="FAD-bd_PCMH-like_sf"/>
</dbReference>
<dbReference type="Pfam" id="PF00005">
    <property type="entry name" value="ABC_tran"/>
    <property type="match status" value="1"/>
</dbReference>
<dbReference type="PANTHER" id="PTHR11384:SF69">
    <property type="entry name" value="PEROXISOMAL LONG-CHAIN FATTY ACID IMPORT PROTEIN 1"/>
    <property type="match status" value="1"/>
</dbReference>
<dbReference type="SUPFAM" id="SSF55103">
    <property type="entry name" value="FAD-linked oxidases, C-terminal domain"/>
    <property type="match status" value="1"/>
</dbReference>
<evidence type="ECO:0000256" key="14">
    <source>
        <dbReference type="ARBA" id="ARBA00051436"/>
    </source>
</evidence>
<dbReference type="CDD" id="cd03223">
    <property type="entry name" value="ABCD_peroxisomal_ALDP"/>
    <property type="match status" value="1"/>
</dbReference>
<evidence type="ECO:0000256" key="3">
    <source>
        <dbReference type="ARBA" id="ARBA00008000"/>
    </source>
</evidence>
<dbReference type="InterPro" id="IPR016166">
    <property type="entry name" value="FAD-bd_PCMH"/>
</dbReference>
<keyword evidence="11" id="KW-0694">RNA-binding</keyword>
<dbReference type="Gene3D" id="1.10.10.60">
    <property type="entry name" value="Homeodomain-like"/>
    <property type="match status" value="1"/>
</dbReference>
<evidence type="ECO:0000259" key="16">
    <source>
        <dbReference type="PROSITE" id="PS50994"/>
    </source>
</evidence>
<gene>
    <name evidence="18" type="ORF">EWM64_g6235</name>
</gene>
<evidence type="ECO:0000259" key="15">
    <source>
        <dbReference type="PROSITE" id="PS50893"/>
    </source>
</evidence>
<dbReference type="GO" id="GO:0005778">
    <property type="term" value="C:peroxisomal membrane"/>
    <property type="evidence" value="ECO:0007669"/>
    <property type="project" value="UniProtKB-SubCell"/>
</dbReference>
<dbReference type="OrthoDB" id="422637at2759"/>
<evidence type="ECO:0000256" key="8">
    <source>
        <dbReference type="ARBA" id="ARBA00022741"/>
    </source>
</evidence>
<evidence type="ECO:0000256" key="6">
    <source>
        <dbReference type="ARBA" id="ARBA00022630"/>
    </source>
</evidence>
<dbReference type="SUPFAM" id="SSF53098">
    <property type="entry name" value="Ribonuclease H-like"/>
    <property type="match status" value="1"/>
</dbReference>
<dbReference type="GO" id="GO:0008652">
    <property type="term" value="P:amino acid biosynthetic process"/>
    <property type="evidence" value="ECO:0007669"/>
    <property type="project" value="InterPro"/>
</dbReference>
<dbReference type="InterPro" id="IPR050835">
    <property type="entry name" value="ABC_transporter_sub-D"/>
</dbReference>
<dbReference type="CDD" id="cd11655">
    <property type="entry name" value="rap1_myb-like"/>
    <property type="match status" value="1"/>
</dbReference>
<dbReference type="GO" id="GO:0140359">
    <property type="term" value="F:ABC-type transporter activity"/>
    <property type="evidence" value="ECO:0007669"/>
    <property type="project" value="InterPro"/>
</dbReference>
<evidence type="ECO:0000256" key="13">
    <source>
        <dbReference type="ARBA" id="ARBA00023136"/>
    </source>
</evidence>
<feature type="domain" description="ABC transporter" evidence="15">
    <location>
        <begin position="462"/>
        <end position="689"/>
    </location>
</feature>
<dbReference type="PROSITE" id="PS50994">
    <property type="entry name" value="INTEGRASE"/>
    <property type="match status" value="1"/>
</dbReference>
<dbReference type="InterPro" id="IPR006094">
    <property type="entry name" value="Oxid_FAD_bind_N"/>
</dbReference>
<dbReference type="SUPFAM" id="SSF46689">
    <property type="entry name" value="Homeodomain-like"/>
    <property type="match status" value="1"/>
</dbReference>
<dbReference type="GO" id="GO:0005524">
    <property type="term" value="F:ATP binding"/>
    <property type="evidence" value="ECO:0007669"/>
    <property type="project" value="UniProtKB-KW"/>
</dbReference>
<dbReference type="GO" id="GO:0003871">
    <property type="term" value="F:5-methyltetrahydropteroyltriglutamate-homocysteine S-methyltransferase activity"/>
    <property type="evidence" value="ECO:0007669"/>
    <property type="project" value="InterPro"/>
</dbReference>
<dbReference type="GO" id="GO:0042760">
    <property type="term" value="P:very long-chain fatty acid catabolic process"/>
    <property type="evidence" value="ECO:0007669"/>
    <property type="project" value="TreeGrafter"/>
</dbReference>
<dbReference type="Pfam" id="PF08267">
    <property type="entry name" value="Meth_synt_1"/>
    <property type="match status" value="1"/>
</dbReference>
<comment type="catalytic activity">
    <reaction evidence="14">
        <text>(R)-lactate + 2 Fe(III)-[cytochrome c] = 2 Fe(II)-[cytochrome c] + pyruvate + 2 H(+)</text>
        <dbReference type="Rhea" id="RHEA:13521"/>
        <dbReference type="Rhea" id="RHEA-COMP:10350"/>
        <dbReference type="Rhea" id="RHEA-COMP:14399"/>
        <dbReference type="ChEBI" id="CHEBI:15361"/>
        <dbReference type="ChEBI" id="CHEBI:15378"/>
        <dbReference type="ChEBI" id="CHEBI:16004"/>
        <dbReference type="ChEBI" id="CHEBI:29033"/>
        <dbReference type="ChEBI" id="CHEBI:29034"/>
        <dbReference type="EC" id="1.1.2.4"/>
    </reaction>
</comment>
<keyword evidence="5" id="KW-0813">Transport</keyword>
<feature type="non-terminal residue" evidence="18">
    <location>
        <position position="2190"/>
    </location>
</feature>
<dbReference type="InterPro" id="IPR011527">
    <property type="entry name" value="ABC1_TM_dom"/>
</dbReference>
<comment type="cofactor">
    <cofactor evidence="1">
        <name>FAD</name>
        <dbReference type="ChEBI" id="CHEBI:57692"/>
    </cofactor>
</comment>
<dbReference type="Pfam" id="PF02913">
    <property type="entry name" value="FAD-oxidase_C"/>
    <property type="match status" value="1"/>
</dbReference>
<comment type="similarity">
    <text evidence="3">Belongs to the FAD-binding oxidoreductase/transferase type 4 family.</text>
</comment>
<evidence type="ECO:0000313" key="18">
    <source>
        <dbReference type="EMBL" id="TFY77777.1"/>
    </source>
</evidence>
<dbReference type="GO" id="GO:0016887">
    <property type="term" value="F:ATP hydrolysis activity"/>
    <property type="evidence" value="ECO:0007669"/>
    <property type="project" value="InterPro"/>
</dbReference>